<accession>A0ACD6A0N1</accession>
<sequence length="90" mass="10239">MELHCGSRMEEDKQYSSKKMPSAKQHKDVRSPGKEEAPEKGGGHGRRKELRRSASLPVRVASAAREQRARLYIMRCCVSMLVSSCWKNHP</sequence>
<reference evidence="1" key="1">
    <citation type="submission" date="2021-05" db="EMBL/GenBank/DDBJ databases">
        <authorList>
            <person name="Scholz U."/>
            <person name="Mascher M."/>
            <person name="Fiebig A."/>
        </authorList>
    </citation>
    <scope>NUCLEOTIDE SEQUENCE [LARGE SCALE GENOMIC DNA]</scope>
</reference>
<name>A0ACD6A0N1_AVESA</name>
<organism evidence="1 2">
    <name type="scientific">Avena sativa</name>
    <name type="common">Oat</name>
    <dbReference type="NCBI Taxonomy" id="4498"/>
    <lineage>
        <taxon>Eukaryota</taxon>
        <taxon>Viridiplantae</taxon>
        <taxon>Streptophyta</taxon>
        <taxon>Embryophyta</taxon>
        <taxon>Tracheophyta</taxon>
        <taxon>Spermatophyta</taxon>
        <taxon>Magnoliopsida</taxon>
        <taxon>Liliopsida</taxon>
        <taxon>Poales</taxon>
        <taxon>Poaceae</taxon>
        <taxon>BOP clade</taxon>
        <taxon>Pooideae</taxon>
        <taxon>Poodae</taxon>
        <taxon>Poeae</taxon>
        <taxon>Poeae Chloroplast Group 1 (Aveneae type)</taxon>
        <taxon>Aveninae</taxon>
        <taxon>Avena</taxon>
    </lineage>
</organism>
<dbReference type="EnsemblPlants" id="AVESA.00010b.r2.7CG0680680.1">
    <property type="protein sequence ID" value="AVESA.00010b.r2.7CG0680680.1.CDS.1"/>
    <property type="gene ID" value="AVESA.00010b.r2.7CG0680680"/>
</dbReference>
<evidence type="ECO:0000313" key="2">
    <source>
        <dbReference type="Proteomes" id="UP001732700"/>
    </source>
</evidence>
<reference evidence="1" key="2">
    <citation type="submission" date="2025-09" db="UniProtKB">
        <authorList>
            <consortium name="EnsemblPlants"/>
        </authorList>
    </citation>
    <scope>IDENTIFICATION</scope>
</reference>
<dbReference type="Proteomes" id="UP001732700">
    <property type="component" value="Chromosome 7C"/>
</dbReference>
<keyword evidence="2" id="KW-1185">Reference proteome</keyword>
<proteinExistence type="predicted"/>
<evidence type="ECO:0000313" key="1">
    <source>
        <dbReference type="EnsemblPlants" id="AVESA.00010b.r2.7CG0680680.1.CDS.1"/>
    </source>
</evidence>
<protein>
    <submittedName>
        <fullName evidence="1">Uncharacterized protein</fullName>
    </submittedName>
</protein>